<keyword evidence="4" id="KW-1185">Reference proteome</keyword>
<keyword evidence="1" id="KW-0472">Membrane</keyword>
<feature type="signal peptide" evidence="2">
    <location>
        <begin position="1"/>
        <end position="15"/>
    </location>
</feature>
<keyword evidence="3" id="KW-0430">Lectin</keyword>
<keyword evidence="1" id="KW-0812">Transmembrane</keyword>
<organism evidence="3 4">
    <name type="scientific">Entamoeba invadens IP1</name>
    <dbReference type="NCBI Taxonomy" id="370355"/>
    <lineage>
        <taxon>Eukaryota</taxon>
        <taxon>Amoebozoa</taxon>
        <taxon>Evosea</taxon>
        <taxon>Archamoebae</taxon>
        <taxon>Mastigamoebida</taxon>
        <taxon>Entamoebidae</taxon>
        <taxon>Entamoeba</taxon>
    </lineage>
</organism>
<evidence type="ECO:0000256" key="1">
    <source>
        <dbReference type="SAM" id="Phobius"/>
    </source>
</evidence>
<keyword evidence="1" id="KW-1133">Transmembrane helix</keyword>
<dbReference type="GO" id="GO:0030246">
    <property type="term" value="F:carbohydrate binding"/>
    <property type="evidence" value="ECO:0007669"/>
    <property type="project" value="UniProtKB-KW"/>
</dbReference>
<evidence type="ECO:0000256" key="2">
    <source>
        <dbReference type="SAM" id="SignalP"/>
    </source>
</evidence>
<protein>
    <submittedName>
        <fullName evidence="3">170 kDa surface lectin, putative</fullName>
    </submittedName>
</protein>
<gene>
    <name evidence="3" type="ORF">EIN_108940</name>
</gene>
<reference evidence="3 4" key="1">
    <citation type="submission" date="2012-10" db="EMBL/GenBank/DDBJ databases">
        <authorList>
            <person name="Zafar N."/>
            <person name="Inman J."/>
            <person name="Hall N."/>
            <person name="Lorenzi H."/>
            <person name="Caler E."/>
        </authorList>
    </citation>
    <scope>NUCLEOTIDE SEQUENCE [LARGE SCALE GENOMIC DNA]</scope>
    <source>
        <strain evidence="3 4">IP1</strain>
    </source>
</reference>
<dbReference type="GeneID" id="14893677"/>
<proteinExistence type="predicted"/>
<feature type="chain" id="PRO_5013334214" evidence="2">
    <location>
        <begin position="16"/>
        <end position="1281"/>
    </location>
</feature>
<accession>L7FNZ2</accession>
<dbReference type="EMBL" id="KB206180">
    <property type="protein sequence ID" value="ELP94702.1"/>
    <property type="molecule type" value="Genomic_DNA"/>
</dbReference>
<dbReference type="RefSeq" id="XP_004261473.1">
    <property type="nucleotide sequence ID" value="XM_004261425.1"/>
</dbReference>
<name>L7FNZ2_ENTIV</name>
<dbReference type="VEuPathDB" id="AmoebaDB:EIN_108940"/>
<evidence type="ECO:0000313" key="3">
    <source>
        <dbReference type="EMBL" id="ELP94702.1"/>
    </source>
</evidence>
<sequence length="1281" mass="143785">MFIILSTLLLFLTNADLLNDFSGDVDIYDIGRIGRGKNAGMWQHSFDNGVDIFYYLAMQPWRHFVWTQKENNIWVTNTMNEDNNIDLSRNPDLDKYPDQDFCQKDYGYAIQKFEIDWDRVPTSDDKMIPVNVNGQNCYQYAAKSPLVNIILSKKRNSVLNNDYTICRFDFIGGKSITFRSFNGYDSKFIEDYQTNTTSKCKKSFTPNNVVSEMVIVWGISDKGVLKSAQDAFNNHIQLSSVTNDVTIYYLKGEAYASIKKPLAQINGLFLSSFEPAKGKVDTLIVAAQRDLAPKVKSGTIQRGTIFVLTDEGINTAFNAKTSFDDAGLTVHVVSLNRQGPAMTAKLTTLLSLGDHFHETTEPSKIPQMINEAFDGIRANLTQRCDKNKCNGFCDAKNRCTCPMCCENTCFYTYCDTKTATCMPWPPAKPKAKTSCPADCVGDRVCKDLEGCVYSRYNESCRPPVSCMTATCPDNKVTSKCALKDNCQLDDQPAADGYCYTYKCDTKSGYCVKDQKGKEKCPIKTSKCQQYKCSADLSCTLEKKVCVKTIPYVEMDCYEARCNEKTGQCENRLTCDKYSQCGGSVTESKCRCNADTNNLCECDQNPNGNYCQDGTQICDYTTDNPHCITSTCKEDLINKDCMKATCNEKTGKVEYVPIECKQEVAYANDDSKEKCKNMWGYTCKDNACVLTQLKTDSELFVNCGVCKLVNNKVQYTESCSSSKSSCGSFAGSCVNGKCIFPNEIDSVIVEPQKFCKECISLECGQDDSAYTYTYDNITAKCSYTVKAIPQCAVCTDNKYQSNCIDKTVTPTWTSESGVSIKYSIPKDCKNNQCFPRYPLNCQEEDLFGEIFKKFGDCMDLINYKYHYSDKFDPFNFGYGYPQSEEFMAEADKEAYCEWTFSKSDCKQCVIKPSGGEVEEKEFQVVNECPKEQNGVQYLCLENECVVDPDFKCKPKNCSVEALENGNCKFVYNLCDNATKLLEETRQKIYDKTDIVMRSMPCDSTVCVNQNRCPSFADDNVCAQTAENVDYGCRRPTFTCDANNGFYCKFIEFNKNDPLEDTEYFREQSNVKLNNLCYRYECVETCEGGSPTYKESLEAGTVKCKHYWNKTYDNSEPIPRNLCEDAKCNPLTGEVEYRDKQCIVSEEFPTLTSNQARCFYCQCSYIDGGASLVMFADTETEHYQLDACGNCMVMNQSDLTQQLNEKVLCILAGEINNSGAIAAATTVAAVVVALVVALIAVSIGLFKTYQLVSSAMKNVVNVANENAQFKAADNEAANTNFNE</sequence>
<dbReference type="KEGG" id="eiv:EIN_108940"/>
<dbReference type="Proteomes" id="UP000014680">
    <property type="component" value="Unassembled WGS sequence"/>
</dbReference>
<keyword evidence="2" id="KW-0732">Signal</keyword>
<evidence type="ECO:0000313" key="4">
    <source>
        <dbReference type="Proteomes" id="UP000014680"/>
    </source>
</evidence>
<feature type="transmembrane region" description="Helical" evidence="1">
    <location>
        <begin position="1218"/>
        <end position="1244"/>
    </location>
</feature>
<dbReference type="OrthoDB" id="28608at2759"/>